<dbReference type="InterPro" id="IPR010982">
    <property type="entry name" value="Lambda_DNA-bd_dom_sf"/>
</dbReference>
<dbReference type="SMART" id="SM00530">
    <property type="entry name" value="HTH_XRE"/>
    <property type="match status" value="1"/>
</dbReference>
<dbReference type="Pfam" id="PF01381">
    <property type="entry name" value="HTH_3"/>
    <property type="match status" value="1"/>
</dbReference>
<dbReference type="Gene3D" id="1.10.260.40">
    <property type="entry name" value="lambda repressor-like DNA-binding domains"/>
    <property type="match status" value="1"/>
</dbReference>
<dbReference type="PANTHER" id="PTHR46797">
    <property type="entry name" value="HTH-TYPE TRANSCRIPTIONAL REGULATOR"/>
    <property type="match status" value="1"/>
</dbReference>
<dbReference type="GO" id="GO:0005829">
    <property type="term" value="C:cytosol"/>
    <property type="evidence" value="ECO:0007669"/>
    <property type="project" value="TreeGrafter"/>
</dbReference>
<dbReference type="GO" id="GO:0003700">
    <property type="term" value="F:DNA-binding transcription factor activity"/>
    <property type="evidence" value="ECO:0007669"/>
    <property type="project" value="TreeGrafter"/>
</dbReference>
<dbReference type="SUPFAM" id="SSF47413">
    <property type="entry name" value="lambda repressor-like DNA-binding domains"/>
    <property type="match status" value="1"/>
</dbReference>
<evidence type="ECO:0000313" key="3">
    <source>
        <dbReference type="EMBL" id="XDQ79431.1"/>
    </source>
</evidence>
<feature type="domain" description="HTH cro/C1-type" evidence="2">
    <location>
        <begin position="21"/>
        <end position="76"/>
    </location>
</feature>
<dbReference type="PROSITE" id="PS50943">
    <property type="entry name" value="HTH_CROC1"/>
    <property type="match status" value="1"/>
</dbReference>
<dbReference type="PANTHER" id="PTHR46797:SF1">
    <property type="entry name" value="METHYLPHOSPHONATE SYNTHASE"/>
    <property type="match status" value="1"/>
</dbReference>
<organism evidence="3">
    <name type="scientific">Streptomyces sp. Y1</name>
    <dbReference type="NCBI Taxonomy" id="3238634"/>
    <lineage>
        <taxon>Bacteria</taxon>
        <taxon>Bacillati</taxon>
        <taxon>Actinomycetota</taxon>
        <taxon>Actinomycetes</taxon>
        <taxon>Kitasatosporales</taxon>
        <taxon>Streptomycetaceae</taxon>
        <taxon>Streptomyces</taxon>
    </lineage>
</organism>
<dbReference type="InterPro" id="IPR001387">
    <property type="entry name" value="Cro/C1-type_HTH"/>
</dbReference>
<dbReference type="EMBL" id="CP163445">
    <property type="protein sequence ID" value="XDQ79431.1"/>
    <property type="molecule type" value="Genomic_DNA"/>
</dbReference>
<protein>
    <submittedName>
        <fullName evidence="3">Helix-turn-helix domain-containing protein</fullName>
    </submittedName>
</protein>
<dbReference type="InterPro" id="IPR050807">
    <property type="entry name" value="TransReg_Diox_bact_type"/>
</dbReference>
<sequence length="79" mass="8991">MPTDDHDDPVQRHRWEVGRRIRGHRIAVGLSQVQLAERAGLDHRTISRAENGRHAISIDVIYRIASGLGVPSWALFRDE</sequence>
<proteinExistence type="predicted"/>
<keyword evidence="1" id="KW-0238">DNA-binding</keyword>
<gene>
    <name evidence="3" type="ORF">AB2U05_13635</name>
</gene>
<dbReference type="RefSeq" id="WP_369183344.1">
    <property type="nucleotide sequence ID" value="NZ_CP163445.1"/>
</dbReference>
<dbReference type="CDD" id="cd00093">
    <property type="entry name" value="HTH_XRE"/>
    <property type="match status" value="1"/>
</dbReference>
<dbReference type="AlphaFoldDB" id="A0AB39TJX2"/>
<accession>A0AB39TJX2</accession>
<dbReference type="GO" id="GO:0003677">
    <property type="term" value="F:DNA binding"/>
    <property type="evidence" value="ECO:0007669"/>
    <property type="project" value="UniProtKB-KW"/>
</dbReference>
<reference evidence="3" key="1">
    <citation type="submission" date="2024-07" db="EMBL/GenBank/DDBJ databases">
        <authorList>
            <person name="Yu S.T."/>
        </authorList>
    </citation>
    <scope>NUCLEOTIDE SEQUENCE</scope>
    <source>
        <strain evidence="3">Y1</strain>
    </source>
</reference>
<name>A0AB39TJX2_9ACTN</name>
<evidence type="ECO:0000259" key="2">
    <source>
        <dbReference type="PROSITE" id="PS50943"/>
    </source>
</evidence>
<evidence type="ECO:0000256" key="1">
    <source>
        <dbReference type="ARBA" id="ARBA00023125"/>
    </source>
</evidence>